<organism evidence="2 3">
    <name type="scientific">Aspergillus tubingensis (strain CBS 134.48)</name>
    <dbReference type="NCBI Taxonomy" id="767770"/>
    <lineage>
        <taxon>Eukaryota</taxon>
        <taxon>Fungi</taxon>
        <taxon>Dikarya</taxon>
        <taxon>Ascomycota</taxon>
        <taxon>Pezizomycotina</taxon>
        <taxon>Eurotiomycetes</taxon>
        <taxon>Eurotiomycetidae</taxon>
        <taxon>Eurotiales</taxon>
        <taxon>Aspergillaceae</taxon>
        <taxon>Aspergillus</taxon>
        <taxon>Aspergillus subgen. Circumdati</taxon>
    </lineage>
</organism>
<dbReference type="STRING" id="767770.A0A1L9MSA2"/>
<evidence type="ECO:0000313" key="2">
    <source>
        <dbReference type="EMBL" id="OJI79918.1"/>
    </source>
</evidence>
<dbReference type="OMA" id="QINGFER"/>
<reference evidence="3" key="1">
    <citation type="journal article" date="2017" name="Genome Biol.">
        <title>Comparative genomics reveals high biological diversity and specific adaptations in the industrially and medically important fungal genus Aspergillus.</title>
        <authorList>
            <person name="de Vries R.P."/>
            <person name="Riley R."/>
            <person name="Wiebenga A."/>
            <person name="Aguilar-Osorio G."/>
            <person name="Amillis S."/>
            <person name="Uchima C.A."/>
            <person name="Anderluh G."/>
            <person name="Asadollahi M."/>
            <person name="Askin M."/>
            <person name="Barry K."/>
            <person name="Battaglia E."/>
            <person name="Bayram O."/>
            <person name="Benocci T."/>
            <person name="Braus-Stromeyer S.A."/>
            <person name="Caldana C."/>
            <person name="Canovas D."/>
            <person name="Cerqueira G.C."/>
            <person name="Chen F."/>
            <person name="Chen W."/>
            <person name="Choi C."/>
            <person name="Clum A."/>
            <person name="Dos Santos R.A."/>
            <person name="Damasio A.R."/>
            <person name="Diallinas G."/>
            <person name="Emri T."/>
            <person name="Fekete E."/>
            <person name="Flipphi M."/>
            <person name="Freyberg S."/>
            <person name="Gallo A."/>
            <person name="Gournas C."/>
            <person name="Habgood R."/>
            <person name="Hainaut M."/>
            <person name="Harispe M.L."/>
            <person name="Henrissat B."/>
            <person name="Hilden K.S."/>
            <person name="Hope R."/>
            <person name="Hossain A."/>
            <person name="Karabika E."/>
            <person name="Karaffa L."/>
            <person name="Karanyi Z."/>
            <person name="Krasevec N."/>
            <person name="Kuo A."/>
            <person name="Kusch H."/>
            <person name="LaButti K."/>
            <person name="Lagendijk E.L."/>
            <person name="Lapidus A."/>
            <person name="Levasseur A."/>
            <person name="Lindquist E."/>
            <person name="Lipzen A."/>
            <person name="Logrieco A.F."/>
            <person name="MacCabe A."/>
            <person name="Maekelae M.R."/>
            <person name="Malavazi I."/>
            <person name="Melin P."/>
            <person name="Meyer V."/>
            <person name="Mielnichuk N."/>
            <person name="Miskei M."/>
            <person name="Molnar A.P."/>
            <person name="Mule G."/>
            <person name="Ngan C.Y."/>
            <person name="Orejas M."/>
            <person name="Orosz E."/>
            <person name="Ouedraogo J.P."/>
            <person name="Overkamp K.M."/>
            <person name="Park H.-S."/>
            <person name="Perrone G."/>
            <person name="Piumi F."/>
            <person name="Punt P.J."/>
            <person name="Ram A.F."/>
            <person name="Ramon A."/>
            <person name="Rauscher S."/>
            <person name="Record E."/>
            <person name="Riano-Pachon D.M."/>
            <person name="Robert V."/>
            <person name="Roehrig J."/>
            <person name="Ruller R."/>
            <person name="Salamov A."/>
            <person name="Salih N.S."/>
            <person name="Samson R.A."/>
            <person name="Sandor E."/>
            <person name="Sanguinetti M."/>
            <person name="Schuetze T."/>
            <person name="Sepcic K."/>
            <person name="Shelest E."/>
            <person name="Sherlock G."/>
            <person name="Sophianopoulou V."/>
            <person name="Squina F.M."/>
            <person name="Sun H."/>
            <person name="Susca A."/>
            <person name="Todd R.B."/>
            <person name="Tsang A."/>
            <person name="Unkles S.E."/>
            <person name="van de Wiele N."/>
            <person name="van Rossen-Uffink D."/>
            <person name="Oliveira J.V."/>
            <person name="Vesth T.C."/>
            <person name="Visser J."/>
            <person name="Yu J.-H."/>
            <person name="Zhou M."/>
            <person name="Andersen M.R."/>
            <person name="Archer D.B."/>
            <person name="Baker S.E."/>
            <person name="Benoit I."/>
            <person name="Brakhage A.A."/>
            <person name="Braus G.H."/>
            <person name="Fischer R."/>
            <person name="Frisvad J.C."/>
            <person name="Goldman G.H."/>
            <person name="Houbraken J."/>
            <person name="Oakley B."/>
            <person name="Pocsi I."/>
            <person name="Scazzocchio C."/>
            <person name="Seiboth B."/>
            <person name="vanKuyk P.A."/>
            <person name="Wortman J."/>
            <person name="Dyer P.S."/>
            <person name="Grigoriev I.V."/>
        </authorList>
    </citation>
    <scope>NUCLEOTIDE SEQUENCE [LARGE SCALE GENOMIC DNA]</scope>
    <source>
        <strain evidence="3">CBS 134.48</strain>
    </source>
</reference>
<keyword evidence="1" id="KW-0472">Membrane</keyword>
<accession>A0A1L9MSA2</accession>
<gene>
    <name evidence="2" type="ORF">ASPTUDRAFT_180747</name>
</gene>
<evidence type="ECO:0000313" key="3">
    <source>
        <dbReference type="Proteomes" id="UP000184304"/>
    </source>
</evidence>
<dbReference type="AlphaFoldDB" id="A0A1L9MSA2"/>
<keyword evidence="1" id="KW-1133">Transmembrane helix</keyword>
<evidence type="ECO:0000256" key="1">
    <source>
        <dbReference type="SAM" id="Phobius"/>
    </source>
</evidence>
<protein>
    <submittedName>
        <fullName evidence="2">Uncharacterized protein</fullName>
    </submittedName>
</protein>
<dbReference type="EMBL" id="KV878208">
    <property type="protein sequence ID" value="OJI79918.1"/>
    <property type="molecule type" value="Genomic_DNA"/>
</dbReference>
<keyword evidence="3" id="KW-1185">Reference proteome</keyword>
<name>A0A1L9MSA2_ASPTC</name>
<feature type="transmembrane region" description="Helical" evidence="1">
    <location>
        <begin position="244"/>
        <end position="267"/>
    </location>
</feature>
<sequence length="268" mass="30868">MHPFVEIIVEFISHFIFKATVSFLQPTNDITINMFMQFITLLMTDPVLQAIDDFDELQCLIVGDLAVHCYIREEETEASRILTLEIAIHPPKLARKIKAKLAQINGFERPTTLLYWNMALGRPRISIIPTNELPYVPTGFQPLQQFHHTRLPLIDKLDLMVCKAYTCGMRSQEQNEKDAADVVKLKELINVDHNYTSRHRLTSDQLKILNDSNEYLANFGKVPKFDWEVVFDKTQSRRGFSRSLVFSVVVVSVLFTVCCLMCLLAFLI</sequence>
<proteinExistence type="predicted"/>
<keyword evidence="1" id="KW-0812">Transmembrane</keyword>
<dbReference type="Proteomes" id="UP000184304">
    <property type="component" value="Unassembled WGS sequence"/>
</dbReference>
<dbReference type="VEuPathDB" id="FungiDB:ASPTUDRAFT_180747"/>
<dbReference type="OrthoDB" id="5421247at2759"/>